<dbReference type="Pfam" id="PF02563">
    <property type="entry name" value="Poly_export"/>
    <property type="match status" value="1"/>
</dbReference>
<keyword evidence="1" id="KW-0732">Signal</keyword>
<evidence type="ECO:0000256" key="1">
    <source>
        <dbReference type="ARBA" id="ARBA00022729"/>
    </source>
</evidence>
<organism evidence="4">
    <name type="scientific">marine sediment metagenome</name>
    <dbReference type="NCBI Taxonomy" id="412755"/>
    <lineage>
        <taxon>unclassified sequences</taxon>
        <taxon>metagenomes</taxon>
        <taxon>ecological metagenomes</taxon>
    </lineage>
</organism>
<dbReference type="Pfam" id="PF10531">
    <property type="entry name" value="SLBB"/>
    <property type="match status" value="1"/>
</dbReference>
<dbReference type="Gene3D" id="3.10.560.10">
    <property type="entry name" value="Outer membrane lipoprotein wza domain like"/>
    <property type="match status" value="1"/>
</dbReference>
<proteinExistence type="predicted"/>
<accession>A0A0F9U6I8</accession>
<evidence type="ECO:0000259" key="2">
    <source>
        <dbReference type="Pfam" id="PF02563"/>
    </source>
</evidence>
<dbReference type="AlphaFoldDB" id="A0A0F9U6I8"/>
<dbReference type="PANTHER" id="PTHR33619">
    <property type="entry name" value="POLYSACCHARIDE EXPORT PROTEIN GFCE-RELATED"/>
    <property type="match status" value="1"/>
</dbReference>
<dbReference type="PANTHER" id="PTHR33619:SF3">
    <property type="entry name" value="POLYSACCHARIDE EXPORT PROTEIN GFCE-RELATED"/>
    <property type="match status" value="1"/>
</dbReference>
<evidence type="ECO:0000313" key="4">
    <source>
        <dbReference type="EMBL" id="KKN82927.1"/>
    </source>
</evidence>
<feature type="domain" description="Soluble ligand binding" evidence="3">
    <location>
        <begin position="113"/>
        <end position="162"/>
    </location>
</feature>
<name>A0A0F9U6I8_9ZZZZ</name>
<comment type="caution">
    <text evidence="4">The sequence shown here is derived from an EMBL/GenBank/DDBJ whole genome shotgun (WGS) entry which is preliminary data.</text>
</comment>
<dbReference type="Gene3D" id="3.30.1950.10">
    <property type="entry name" value="wza like domain"/>
    <property type="match status" value="1"/>
</dbReference>
<dbReference type="EMBL" id="LAZR01000193">
    <property type="protein sequence ID" value="KKN82927.1"/>
    <property type="molecule type" value="Genomic_DNA"/>
</dbReference>
<reference evidence="4" key="1">
    <citation type="journal article" date="2015" name="Nature">
        <title>Complex archaea that bridge the gap between prokaryotes and eukaryotes.</title>
        <authorList>
            <person name="Spang A."/>
            <person name="Saw J.H."/>
            <person name="Jorgensen S.L."/>
            <person name="Zaremba-Niedzwiedzka K."/>
            <person name="Martijn J."/>
            <person name="Lind A.E."/>
            <person name="van Eijk R."/>
            <person name="Schleper C."/>
            <person name="Guy L."/>
            <person name="Ettema T.J."/>
        </authorList>
    </citation>
    <scope>NUCLEOTIDE SEQUENCE</scope>
</reference>
<evidence type="ECO:0000259" key="3">
    <source>
        <dbReference type="Pfam" id="PF10531"/>
    </source>
</evidence>
<feature type="domain" description="Polysaccharide export protein N-terminal" evidence="2">
    <location>
        <begin position="34"/>
        <end position="107"/>
    </location>
</feature>
<protein>
    <submittedName>
        <fullName evidence="4">Uncharacterized protein</fullName>
    </submittedName>
</protein>
<gene>
    <name evidence="4" type="ORF">LCGC14_0304670</name>
</gene>
<dbReference type="InterPro" id="IPR003715">
    <property type="entry name" value="Poly_export_N"/>
</dbReference>
<dbReference type="InterPro" id="IPR049712">
    <property type="entry name" value="Poly_export"/>
</dbReference>
<sequence length="186" mass="20325">MHKPTLALIATTLALLAGCASYKPVPPAFHAALNEPYHLDSGDVVRVTVFEQTGLTSTYPVDKAGYVAFPLVGSVPARGRTTKQLERELADHLRDGYLKDPDITVQVEQYRPFFIMGEVTTGGQYTYVPGMTVQKAVAIAGGFTPRGEQESVDVTRQVGGRVLTGRVLTSDPILPGDTLYIRERWF</sequence>
<dbReference type="GO" id="GO:0015159">
    <property type="term" value="F:polysaccharide transmembrane transporter activity"/>
    <property type="evidence" value="ECO:0007669"/>
    <property type="project" value="InterPro"/>
</dbReference>
<dbReference type="PROSITE" id="PS51257">
    <property type="entry name" value="PROKAR_LIPOPROTEIN"/>
    <property type="match status" value="1"/>
</dbReference>
<dbReference type="InterPro" id="IPR019554">
    <property type="entry name" value="Soluble_ligand-bd"/>
</dbReference>